<dbReference type="InterPro" id="IPR011146">
    <property type="entry name" value="HIT-like"/>
</dbReference>
<dbReference type="Proteomes" id="UP000447355">
    <property type="component" value="Unassembled WGS sequence"/>
</dbReference>
<evidence type="ECO:0000259" key="2">
    <source>
        <dbReference type="PROSITE" id="PS51084"/>
    </source>
</evidence>
<dbReference type="PANTHER" id="PTHR42997">
    <property type="entry name" value="HIT FAMILY HYDROLASE"/>
    <property type="match status" value="1"/>
</dbReference>
<dbReference type="SUPFAM" id="SSF54197">
    <property type="entry name" value="HIT-like"/>
    <property type="match status" value="1"/>
</dbReference>
<protein>
    <submittedName>
        <fullName evidence="3">HIT domain-containing protein</fullName>
    </submittedName>
</protein>
<evidence type="ECO:0000313" key="4">
    <source>
        <dbReference type="Proteomes" id="UP000447355"/>
    </source>
</evidence>
<dbReference type="Pfam" id="PF01230">
    <property type="entry name" value="HIT"/>
    <property type="match status" value="1"/>
</dbReference>
<organism evidence="3 4">
    <name type="scientific">Duganella vulcania</name>
    <dbReference type="NCBI Taxonomy" id="2692166"/>
    <lineage>
        <taxon>Bacteria</taxon>
        <taxon>Pseudomonadati</taxon>
        <taxon>Pseudomonadota</taxon>
        <taxon>Betaproteobacteria</taxon>
        <taxon>Burkholderiales</taxon>
        <taxon>Oxalobacteraceae</taxon>
        <taxon>Telluria group</taxon>
        <taxon>Duganella</taxon>
    </lineage>
</organism>
<dbReference type="GO" id="GO:0003824">
    <property type="term" value="F:catalytic activity"/>
    <property type="evidence" value="ECO:0007669"/>
    <property type="project" value="InterPro"/>
</dbReference>
<dbReference type="Gene3D" id="3.30.428.10">
    <property type="entry name" value="HIT-like"/>
    <property type="match status" value="1"/>
</dbReference>
<dbReference type="PROSITE" id="PS51084">
    <property type="entry name" value="HIT_2"/>
    <property type="match status" value="1"/>
</dbReference>
<gene>
    <name evidence="3" type="ORF">GTP90_00400</name>
</gene>
<comment type="caution">
    <text evidence="3">The sequence shown here is derived from an EMBL/GenBank/DDBJ whole genome shotgun (WGS) entry which is preliminary data.</text>
</comment>
<reference evidence="3" key="1">
    <citation type="submission" date="2019-12" db="EMBL/GenBank/DDBJ databases">
        <title>Novel species isolated from a subtropical stream in China.</title>
        <authorList>
            <person name="Lu H."/>
        </authorList>
    </citation>
    <scope>NUCLEOTIDE SEQUENCE [LARGE SCALE GENOMIC DNA]</scope>
    <source>
        <strain evidence="3">FT81W</strain>
    </source>
</reference>
<feature type="domain" description="HIT" evidence="2">
    <location>
        <begin position="29"/>
        <end position="111"/>
    </location>
</feature>
<dbReference type="AlphaFoldDB" id="A0A845GG08"/>
<dbReference type="RefSeq" id="WP_161081589.1">
    <property type="nucleotide sequence ID" value="NZ_WWCX01000001.1"/>
</dbReference>
<proteinExistence type="predicted"/>
<dbReference type="InterPro" id="IPR052908">
    <property type="entry name" value="AP-4-A_phosphorylase"/>
</dbReference>
<dbReference type="InterPro" id="IPR036265">
    <property type="entry name" value="HIT-like_sf"/>
</dbReference>
<dbReference type="EMBL" id="WWCX01000001">
    <property type="protein sequence ID" value="MYM92315.1"/>
    <property type="molecule type" value="Genomic_DNA"/>
</dbReference>
<evidence type="ECO:0000313" key="3">
    <source>
        <dbReference type="EMBL" id="MYM92315.1"/>
    </source>
</evidence>
<evidence type="ECO:0000256" key="1">
    <source>
        <dbReference type="PROSITE-ProRule" id="PRU00464"/>
    </source>
</evidence>
<sequence length="126" mass="13454">MDPTDSSCPFCAIGGAVFLVSAHAHARWDLNPVTPAHALLVPNRHVASFFDISDEERAALQQLLTGAKAMLDESHAPDGYNIGVNIGEAAGQTIPHAHIHLIPRYRGDVANPRGGVRGVIPARQSY</sequence>
<accession>A0A845GG08</accession>
<dbReference type="PANTHER" id="PTHR42997:SF1">
    <property type="entry name" value="AP-4-A PHOSPHORYLASE"/>
    <property type="match status" value="1"/>
</dbReference>
<feature type="short sequence motif" description="Histidine triad motif" evidence="1">
    <location>
        <begin position="96"/>
        <end position="100"/>
    </location>
</feature>
<name>A0A845GG08_9BURK</name>